<dbReference type="SUPFAM" id="SSF54292">
    <property type="entry name" value="2Fe-2S ferredoxin-like"/>
    <property type="match status" value="1"/>
</dbReference>
<protein>
    <submittedName>
        <fullName evidence="10">Ferredoxin-NADP reductase</fullName>
    </submittedName>
</protein>
<dbReference type="AlphaFoldDB" id="A0A652YNL4"/>
<feature type="domain" description="FAD-binding FR-type" evidence="9">
    <location>
        <begin position="66"/>
        <end position="169"/>
    </location>
</feature>
<evidence type="ECO:0000256" key="7">
    <source>
        <dbReference type="ARBA" id="ARBA00023014"/>
    </source>
</evidence>
<keyword evidence="7" id="KW-0411">Iron-sulfur</keyword>
<keyword evidence="2" id="KW-0285">Flavoprotein</keyword>
<evidence type="ECO:0000259" key="9">
    <source>
        <dbReference type="PROSITE" id="PS51384"/>
    </source>
</evidence>
<dbReference type="PANTHER" id="PTHR47354">
    <property type="entry name" value="NADH OXIDOREDUCTASE HCR"/>
    <property type="match status" value="1"/>
</dbReference>
<keyword evidence="4" id="KW-0479">Metal-binding</keyword>
<evidence type="ECO:0000313" key="10">
    <source>
        <dbReference type="EMBL" id="TYQ03711.1"/>
    </source>
</evidence>
<dbReference type="SUPFAM" id="SSF63380">
    <property type="entry name" value="Riboflavin synthase domain-like"/>
    <property type="match status" value="1"/>
</dbReference>
<dbReference type="GO" id="GO:0046872">
    <property type="term" value="F:metal ion binding"/>
    <property type="evidence" value="ECO:0007669"/>
    <property type="project" value="UniProtKB-KW"/>
</dbReference>
<dbReference type="InterPro" id="IPR001433">
    <property type="entry name" value="OxRdtase_FAD/NAD-bd"/>
</dbReference>
<proteinExistence type="predicted"/>
<evidence type="ECO:0000256" key="1">
    <source>
        <dbReference type="ARBA" id="ARBA00001974"/>
    </source>
</evidence>
<keyword evidence="3" id="KW-0001">2Fe-2S</keyword>
<sequence>MIPSIARIKDVLIGHDGLPRHQAPPDLAGRARPDRAMRITESLADKYLRVLTAYDYNPKIAGHNPDTALNMMVSAREVVATDENVVRLRFESADGSPLPPWQPGSHLDFHLPSGLRRQYSLCGDPADRWGYTVAVRRIPDGGGGSVEMHALQPGEHVTVRGPRNGFPFVGEGGALFIAGGIGITPIIAMVRAARELGMDWHFVYSGRSRESMPFLEEIATWESERVFVRPDDEFGLPTATDLLEKAPEGGAVYCCGPTPMLDAVRTSFRETYSTALHFERFGAPPVIGGVPFEVQLVSSGEVLTVNADQSALDVVRKTLPGVGYSCQQGFCGTCRVKVLAGTPDHRENRLNDAERENEMLICVSRSDGGRLVLDL</sequence>
<dbReference type="GO" id="GO:0051537">
    <property type="term" value="F:2 iron, 2 sulfur cluster binding"/>
    <property type="evidence" value="ECO:0007669"/>
    <property type="project" value="UniProtKB-KW"/>
</dbReference>
<evidence type="ECO:0000256" key="6">
    <source>
        <dbReference type="ARBA" id="ARBA00023004"/>
    </source>
</evidence>
<dbReference type="SUPFAM" id="SSF52343">
    <property type="entry name" value="Ferredoxin reductase-like, C-terminal NADP-linked domain"/>
    <property type="match status" value="1"/>
</dbReference>
<dbReference type="CDD" id="cd06185">
    <property type="entry name" value="PDR_like"/>
    <property type="match status" value="1"/>
</dbReference>
<dbReference type="EMBL" id="VNIQ01000004">
    <property type="protein sequence ID" value="TYQ03711.1"/>
    <property type="molecule type" value="Genomic_DNA"/>
</dbReference>
<dbReference type="Pfam" id="PF00175">
    <property type="entry name" value="NAD_binding_1"/>
    <property type="match status" value="1"/>
</dbReference>
<dbReference type="InterPro" id="IPR001041">
    <property type="entry name" value="2Fe-2S_ferredoxin-type"/>
</dbReference>
<feature type="domain" description="2Fe-2S ferredoxin-type" evidence="8">
    <location>
        <begin position="292"/>
        <end position="375"/>
    </location>
</feature>
<dbReference type="InterPro" id="IPR017938">
    <property type="entry name" value="Riboflavin_synthase-like_b-brl"/>
</dbReference>
<dbReference type="PROSITE" id="PS00197">
    <property type="entry name" value="2FE2S_FER_1"/>
    <property type="match status" value="1"/>
</dbReference>
<comment type="caution">
    <text evidence="10">The sequence shown here is derived from an EMBL/GenBank/DDBJ whole genome shotgun (WGS) entry which is preliminary data.</text>
</comment>
<dbReference type="InterPro" id="IPR006058">
    <property type="entry name" value="2Fe2S_fd_BS"/>
</dbReference>
<dbReference type="GO" id="GO:0016491">
    <property type="term" value="F:oxidoreductase activity"/>
    <property type="evidence" value="ECO:0007669"/>
    <property type="project" value="UniProtKB-KW"/>
</dbReference>
<keyword evidence="6" id="KW-0408">Iron</keyword>
<dbReference type="PROSITE" id="PS51384">
    <property type="entry name" value="FAD_FR"/>
    <property type="match status" value="1"/>
</dbReference>
<dbReference type="PRINTS" id="PR00409">
    <property type="entry name" value="PHDIOXRDTASE"/>
</dbReference>
<evidence type="ECO:0000256" key="5">
    <source>
        <dbReference type="ARBA" id="ARBA00023002"/>
    </source>
</evidence>
<reference evidence="10" key="1">
    <citation type="submission" date="2019-07" db="EMBL/GenBank/DDBJ databases">
        <title>Genomic Encyclopedia of Type Strains, Phase IV (KMG-IV): sequencing the most valuable type-strain genomes for metagenomic binning, comparative biology and taxonomic classification.</title>
        <authorList>
            <person name="Goeker M."/>
        </authorList>
    </citation>
    <scope>NUCLEOTIDE SEQUENCE</scope>
    <source>
        <strain evidence="10">DSM 44596</strain>
    </source>
</reference>
<evidence type="ECO:0000256" key="4">
    <source>
        <dbReference type="ARBA" id="ARBA00022723"/>
    </source>
</evidence>
<dbReference type="Gene3D" id="3.10.20.30">
    <property type="match status" value="1"/>
</dbReference>
<dbReference type="InterPro" id="IPR050415">
    <property type="entry name" value="MRET"/>
</dbReference>
<dbReference type="CDD" id="cd00207">
    <property type="entry name" value="fer2"/>
    <property type="match status" value="1"/>
</dbReference>
<accession>A0A652YNL4</accession>
<gene>
    <name evidence="10" type="ORF">FNL38_10476</name>
</gene>
<dbReference type="InterPro" id="IPR039261">
    <property type="entry name" value="FNR_nucleotide-bd"/>
</dbReference>
<name>A0A652YNL4_NOCGL</name>
<comment type="cofactor">
    <cofactor evidence="1">
        <name>FAD</name>
        <dbReference type="ChEBI" id="CHEBI:57692"/>
    </cofactor>
</comment>
<evidence type="ECO:0000259" key="8">
    <source>
        <dbReference type="PROSITE" id="PS51085"/>
    </source>
</evidence>
<keyword evidence="5" id="KW-0560">Oxidoreductase</keyword>
<dbReference type="InterPro" id="IPR036010">
    <property type="entry name" value="2Fe-2S_ferredoxin-like_sf"/>
</dbReference>
<dbReference type="InterPro" id="IPR012675">
    <property type="entry name" value="Beta-grasp_dom_sf"/>
</dbReference>
<dbReference type="Gene3D" id="3.40.50.80">
    <property type="entry name" value="Nucleotide-binding domain of ferredoxin-NADP reductase (FNR) module"/>
    <property type="match status" value="1"/>
</dbReference>
<dbReference type="PROSITE" id="PS51085">
    <property type="entry name" value="2FE2S_FER_2"/>
    <property type="match status" value="1"/>
</dbReference>
<evidence type="ECO:0000256" key="2">
    <source>
        <dbReference type="ARBA" id="ARBA00022630"/>
    </source>
</evidence>
<organism evidence="10">
    <name type="scientific">Nocardia globerula</name>
    <dbReference type="NCBI Taxonomy" id="1818"/>
    <lineage>
        <taxon>Bacteria</taxon>
        <taxon>Bacillati</taxon>
        <taxon>Actinomycetota</taxon>
        <taxon>Actinomycetes</taxon>
        <taxon>Mycobacteriales</taxon>
        <taxon>Nocardiaceae</taxon>
        <taxon>Nocardia</taxon>
    </lineage>
</organism>
<dbReference type="Gene3D" id="2.40.30.10">
    <property type="entry name" value="Translation factors"/>
    <property type="match status" value="1"/>
</dbReference>
<dbReference type="PANTHER" id="PTHR47354:SF1">
    <property type="entry name" value="CARNITINE MONOOXYGENASE REDUCTASE SUBUNIT"/>
    <property type="match status" value="1"/>
</dbReference>
<evidence type="ECO:0000256" key="3">
    <source>
        <dbReference type="ARBA" id="ARBA00022714"/>
    </source>
</evidence>
<dbReference type="InterPro" id="IPR017927">
    <property type="entry name" value="FAD-bd_FR_type"/>
</dbReference>
<dbReference type="Pfam" id="PF00111">
    <property type="entry name" value="Fer2"/>
    <property type="match status" value="1"/>
</dbReference>